<dbReference type="EMBL" id="JARKIF010000020">
    <property type="protein sequence ID" value="KAJ7618021.1"/>
    <property type="molecule type" value="Genomic_DNA"/>
</dbReference>
<evidence type="ECO:0000313" key="5">
    <source>
        <dbReference type="EMBL" id="KAJ7618021.1"/>
    </source>
</evidence>
<dbReference type="Proteomes" id="UP001221142">
    <property type="component" value="Unassembled WGS sequence"/>
</dbReference>
<feature type="repeat" description="ANK" evidence="3">
    <location>
        <begin position="732"/>
        <end position="761"/>
    </location>
</feature>
<dbReference type="PRINTS" id="PR01415">
    <property type="entry name" value="ANKYRIN"/>
</dbReference>
<evidence type="ECO:0000256" key="1">
    <source>
        <dbReference type="ARBA" id="ARBA00022737"/>
    </source>
</evidence>
<feature type="repeat" description="ANK" evidence="3">
    <location>
        <begin position="987"/>
        <end position="1014"/>
    </location>
</feature>
<evidence type="ECO:0000256" key="2">
    <source>
        <dbReference type="ARBA" id="ARBA00023043"/>
    </source>
</evidence>
<dbReference type="PANTHER" id="PTHR24123:SF33">
    <property type="entry name" value="PROTEIN HOS4"/>
    <property type="match status" value="1"/>
</dbReference>
<feature type="repeat" description="ANK" evidence="3">
    <location>
        <begin position="832"/>
        <end position="864"/>
    </location>
</feature>
<keyword evidence="2 3" id="KW-0040">ANK repeat</keyword>
<feature type="repeat" description="ANK" evidence="3">
    <location>
        <begin position="630"/>
        <end position="662"/>
    </location>
</feature>
<keyword evidence="6" id="KW-1185">Reference proteome</keyword>
<comment type="caution">
    <text evidence="5">The sequence shown here is derived from an EMBL/GenBank/DDBJ whole genome shotgun (WGS) entry which is preliminary data.</text>
</comment>
<organism evidence="5 6">
    <name type="scientific">Roridomyces roridus</name>
    <dbReference type="NCBI Taxonomy" id="1738132"/>
    <lineage>
        <taxon>Eukaryota</taxon>
        <taxon>Fungi</taxon>
        <taxon>Dikarya</taxon>
        <taxon>Basidiomycota</taxon>
        <taxon>Agaricomycotina</taxon>
        <taxon>Agaricomycetes</taxon>
        <taxon>Agaricomycetidae</taxon>
        <taxon>Agaricales</taxon>
        <taxon>Marasmiineae</taxon>
        <taxon>Mycenaceae</taxon>
        <taxon>Roridomyces</taxon>
    </lineage>
</organism>
<keyword evidence="1" id="KW-0677">Repeat</keyword>
<gene>
    <name evidence="5" type="ORF">FB45DRAFT_840817</name>
</gene>
<feature type="repeat" description="ANK" evidence="3">
    <location>
        <begin position="598"/>
        <end position="630"/>
    </location>
</feature>
<dbReference type="PANTHER" id="PTHR24123">
    <property type="entry name" value="ANKYRIN REPEAT-CONTAINING"/>
    <property type="match status" value="1"/>
</dbReference>
<evidence type="ECO:0000313" key="6">
    <source>
        <dbReference type="Proteomes" id="UP001221142"/>
    </source>
</evidence>
<accession>A0AAD7BDW7</accession>
<feature type="repeat" description="ANK" evidence="3">
    <location>
        <begin position="1120"/>
        <end position="1152"/>
    </location>
</feature>
<dbReference type="Gene3D" id="1.25.40.20">
    <property type="entry name" value="Ankyrin repeat-containing domain"/>
    <property type="match status" value="5"/>
</dbReference>
<feature type="repeat" description="ANK" evidence="3">
    <location>
        <begin position="1247"/>
        <end position="1279"/>
    </location>
</feature>
<dbReference type="SUPFAM" id="SSF48403">
    <property type="entry name" value="Ankyrin repeat"/>
    <property type="match status" value="2"/>
</dbReference>
<dbReference type="InterPro" id="IPR002110">
    <property type="entry name" value="Ankyrin_rpt"/>
</dbReference>
<feature type="repeat" description="ANK" evidence="3">
    <location>
        <begin position="1083"/>
        <end position="1119"/>
    </location>
</feature>
<dbReference type="PROSITE" id="PS50297">
    <property type="entry name" value="ANK_REP_REGION"/>
    <property type="match status" value="10"/>
</dbReference>
<dbReference type="SMART" id="SM00248">
    <property type="entry name" value="ANK"/>
    <property type="match status" value="19"/>
</dbReference>
<dbReference type="Pfam" id="PF24883">
    <property type="entry name" value="NPHP3_N"/>
    <property type="match status" value="1"/>
</dbReference>
<reference evidence="5" key="1">
    <citation type="submission" date="2023-03" db="EMBL/GenBank/DDBJ databases">
        <title>Massive genome expansion in bonnet fungi (Mycena s.s.) driven by repeated elements and novel gene families across ecological guilds.</title>
        <authorList>
            <consortium name="Lawrence Berkeley National Laboratory"/>
            <person name="Harder C.B."/>
            <person name="Miyauchi S."/>
            <person name="Viragh M."/>
            <person name="Kuo A."/>
            <person name="Thoen E."/>
            <person name="Andreopoulos B."/>
            <person name="Lu D."/>
            <person name="Skrede I."/>
            <person name="Drula E."/>
            <person name="Henrissat B."/>
            <person name="Morin E."/>
            <person name="Kohler A."/>
            <person name="Barry K."/>
            <person name="LaButti K."/>
            <person name="Morin E."/>
            <person name="Salamov A."/>
            <person name="Lipzen A."/>
            <person name="Mereny Z."/>
            <person name="Hegedus B."/>
            <person name="Baldrian P."/>
            <person name="Stursova M."/>
            <person name="Weitz H."/>
            <person name="Taylor A."/>
            <person name="Grigoriev I.V."/>
            <person name="Nagy L.G."/>
            <person name="Martin F."/>
            <person name="Kauserud H."/>
        </authorList>
    </citation>
    <scope>NUCLEOTIDE SEQUENCE</scope>
    <source>
        <strain evidence="5">9284</strain>
    </source>
</reference>
<dbReference type="Pfam" id="PF13637">
    <property type="entry name" value="Ank_4"/>
    <property type="match status" value="1"/>
</dbReference>
<dbReference type="InterPro" id="IPR036770">
    <property type="entry name" value="Ankyrin_rpt-contain_sf"/>
</dbReference>
<dbReference type="SUPFAM" id="SSF52540">
    <property type="entry name" value="P-loop containing nucleoside triphosphate hydrolases"/>
    <property type="match status" value="1"/>
</dbReference>
<feature type="repeat" description="ANK" evidence="3">
    <location>
        <begin position="699"/>
        <end position="728"/>
    </location>
</feature>
<dbReference type="InterPro" id="IPR027417">
    <property type="entry name" value="P-loop_NTPase"/>
</dbReference>
<feature type="domain" description="Nephrocystin 3-like N-terminal" evidence="4">
    <location>
        <begin position="122"/>
        <end position="288"/>
    </location>
</feature>
<feature type="repeat" description="ANK" evidence="3">
    <location>
        <begin position="663"/>
        <end position="695"/>
    </location>
</feature>
<evidence type="ECO:0000256" key="3">
    <source>
        <dbReference type="PROSITE-ProRule" id="PRU00023"/>
    </source>
</evidence>
<dbReference type="InterPro" id="IPR056884">
    <property type="entry name" value="NPHP3-like_N"/>
</dbReference>
<proteinExistence type="predicted"/>
<feature type="repeat" description="ANK" evidence="3">
    <location>
        <begin position="762"/>
        <end position="794"/>
    </location>
</feature>
<dbReference type="Pfam" id="PF12796">
    <property type="entry name" value="Ank_2"/>
    <property type="match status" value="7"/>
</dbReference>
<feature type="repeat" description="ANK" evidence="3">
    <location>
        <begin position="1015"/>
        <end position="1047"/>
    </location>
</feature>
<name>A0AAD7BDW7_9AGAR</name>
<protein>
    <submittedName>
        <fullName evidence="5">Ankyrin repeat-containing domain protein</fullName>
    </submittedName>
</protein>
<dbReference type="Gene3D" id="3.40.50.300">
    <property type="entry name" value="P-loop containing nucleotide triphosphate hydrolases"/>
    <property type="match status" value="1"/>
</dbReference>
<dbReference type="InterPro" id="IPR051165">
    <property type="entry name" value="Multifunctional_ANK_Repeat"/>
</dbReference>
<feature type="repeat" description="ANK" evidence="3">
    <location>
        <begin position="1062"/>
        <end position="1082"/>
    </location>
</feature>
<evidence type="ECO:0000259" key="4">
    <source>
        <dbReference type="Pfam" id="PF24883"/>
    </source>
</evidence>
<sequence length="1337" mass="147431">MEAADHIDLIGRLKLDVETYARLLEESFNFVSDYDYLGGTTRATARQQLKAGFKDLQRKLDSFGARFRNNRLVDLAIHQNTIEDTLDRVHDMAVEKKLEEWLQSPLDMRHKQHETQKLRHAGTGRWFLEGERFLEWQDNAGSFWIQGASGTGKSVLSSSIIQKLLNDRELFADLGKPFGLGFFYFDFKCKDESAVEAALRRIVLQLSAQAPRPFRLLDKCYCVSRGQVLPTREDLQRMLTDLFKEIGRVYIVVDALDECPDAELAQLLSFISLLREWKDTPLHLVFTSQPRSIFTESFMDVPSVLLDPDAIQADIKLFITSELRENRQLKIWARRTDDIVERVLVMSNGMFRLAACLLLELSRCKRQTELDKTLANLPNDLFGIYDRFVETVRQEDLVYVTGIFRWLIYSAQSLDLAEIGDALAFDFSDPTCYIYDPNLRDDNVQAIPEWVEGLTTVRQHDGRRIISLAHASVQDYLFSGRFTEKFGFDLAQGPSHDFISHSCLRYLLHFSDHPLDEATLPNHPMAQYMARRWCHHLVRSNTQTVSFDHAIQLLQDDSNQYAALNDLRRYQNTHSRRGSRFSTWKPARVQNFHPGMFRWVPPLIVCAEDGYIEGVRWLLNLGADVNFQDAGGSALHASSIRNRPDIVSLLLDSGIDVNVKDKKGRTALEIACAENNTTIVRLLLGHGADTNSNGAFLGTALQTAAWVGNEELVKLLLERGANINARGEYFGSALQAAASRGNTDIARVLLEHGADCNRLGGHYGSALAAASMNGHTDPIRLLLEHGANVNINQNATVPFWGSFMQADELRMHNEAERLLLANGTDVRARIPFHGSALEAAATAGRAELVRFLLQAGAEANRVEGVHESALCIAASQGDLQTVEILLDHASAKGQMEGMQAACSSGRTDIVKFLLASGARVPEDILEIAARHGRVEVVEILLESLNVDTRTDSALCAAIKSGHIDFIRLLLEHGGAIPREEHLMAELLDAACANGQEEIVRLLLDNGADVNGNSSDSRTPLQAAACKGKIDIVGLLLQRGADVNVTTAFTFPTALQAASFLAGNTEVIRLLIENGADVNAQTGEHGTALHEAVWSGARGANSAVVDLLLASGADPNIQTQRHGAPLAPACRNGDIRCVQLLLAHGANINAQGGQYNNALTAACQSKTNTVEMVRLLLEHGADPTLGNPMNQLSFRHEEIVRLLLEHGAADTMNRRYGSALQEASRFGDVDLVCSLLARSSDVNEEGGKHGTALRAASKFGHIKVVRLLLRHGADVNAQGGVEGSALYDADDSGHTEIVRLLVKAGAAFESQRLSESCWRLGHLAARSQNRDVGLSPVP</sequence>
<dbReference type="PROSITE" id="PS50088">
    <property type="entry name" value="ANK_REPEAT"/>
    <property type="match status" value="13"/>
</dbReference>